<organism evidence="2 3">
    <name type="scientific">Sporisorium reilianum (strain SRZ2)</name>
    <name type="common">Maize head smut fungus</name>
    <dbReference type="NCBI Taxonomy" id="999809"/>
    <lineage>
        <taxon>Eukaryota</taxon>
        <taxon>Fungi</taxon>
        <taxon>Dikarya</taxon>
        <taxon>Basidiomycota</taxon>
        <taxon>Ustilaginomycotina</taxon>
        <taxon>Ustilaginomycetes</taxon>
        <taxon>Ustilaginales</taxon>
        <taxon>Ustilaginaceae</taxon>
        <taxon>Sporisorium</taxon>
    </lineage>
</organism>
<feature type="compositionally biased region" description="Polar residues" evidence="1">
    <location>
        <begin position="18"/>
        <end position="31"/>
    </location>
</feature>
<protein>
    <submittedName>
        <fullName evidence="2">Uncharacterized protein</fullName>
    </submittedName>
</protein>
<gene>
    <name evidence="2" type="ORF">sr11659</name>
</gene>
<dbReference type="VEuPathDB" id="FungiDB:sr11659"/>
<sequence length="169" mass="18643">MSTLPTSAQSETPRADTTRQTSPTQPALDPSSQFAKDLHTLAERLKTQPTEDLARRWALKTGLAMLQAQSYTTQAKFILTHPVETRMGTCTVGNALIHTGIIWTLCCRSDWVAKVSSEWMRLSNAPVRLLVCAGATAFYLNPPAPKWDARFAAHKAGRFVKSLNDTIKS</sequence>
<proteinExistence type="predicted"/>
<dbReference type="Proteomes" id="UP000008867">
    <property type="component" value="Chromosome 1"/>
</dbReference>
<dbReference type="EMBL" id="FQ311430">
    <property type="protein sequence ID" value="CBQ67709.1"/>
    <property type="molecule type" value="Genomic_DNA"/>
</dbReference>
<name>E6ZK56_SPORE</name>
<feature type="region of interest" description="Disordered" evidence="1">
    <location>
        <begin position="1"/>
        <end position="31"/>
    </location>
</feature>
<evidence type="ECO:0000313" key="2">
    <source>
        <dbReference type="EMBL" id="CBQ67709.1"/>
    </source>
</evidence>
<evidence type="ECO:0000256" key="1">
    <source>
        <dbReference type="SAM" id="MobiDB-lite"/>
    </source>
</evidence>
<keyword evidence="3" id="KW-1185">Reference proteome</keyword>
<feature type="compositionally biased region" description="Polar residues" evidence="1">
    <location>
        <begin position="1"/>
        <end position="12"/>
    </location>
</feature>
<reference evidence="2 3" key="1">
    <citation type="journal article" date="2010" name="Science">
        <title>Pathogenicity determinants in smut fungi revealed by genome comparison.</title>
        <authorList>
            <person name="Schirawski J."/>
            <person name="Mannhaupt G."/>
            <person name="Muench K."/>
            <person name="Brefort T."/>
            <person name="Schipper K."/>
            <person name="Doehlemann G."/>
            <person name="Di Stasio M."/>
            <person name="Roessel N."/>
            <person name="Mendoza-Mendoza A."/>
            <person name="Pester D."/>
            <person name="Mueller O."/>
            <person name="Winterberg B."/>
            <person name="Meyer E."/>
            <person name="Ghareeb H."/>
            <person name="Wollenberg T."/>
            <person name="Muensterkoetter M."/>
            <person name="Wong P."/>
            <person name="Walter M."/>
            <person name="Stukenbrock E."/>
            <person name="Gueldener U."/>
            <person name="Kahmann R."/>
        </authorList>
    </citation>
    <scope>NUCLEOTIDE SEQUENCE [LARGE SCALE GENOMIC DNA]</scope>
    <source>
        <strain evidence="3">SRZ2</strain>
    </source>
</reference>
<dbReference type="eggNOG" id="ENOG502THMV">
    <property type="taxonomic scope" value="Eukaryota"/>
</dbReference>
<dbReference type="HOGENOM" id="CLU_1603979_0_0_1"/>
<dbReference type="AlphaFoldDB" id="E6ZK56"/>
<dbReference type="OrthoDB" id="2552952at2759"/>
<evidence type="ECO:0000313" key="3">
    <source>
        <dbReference type="Proteomes" id="UP000008867"/>
    </source>
</evidence>
<accession>E6ZK56</accession>